<dbReference type="EMBL" id="FUXX01000002">
    <property type="protein sequence ID" value="SKA57381.1"/>
    <property type="molecule type" value="Genomic_DNA"/>
</dbReference>
<dbReference type="Pfam" id="PF13539">
    <property type="entry name" value="Peptidase_M15_4"/>
    <property type="match status" value="1"/>
</dbReference>
<feature type="signal peptide" evidence="1">
    <location>
        <begin position="1"/>
        <end position="27"/>
    </location>
</feature>
<feature type="chain" id="PRO_5012888336" evidence="1">
    <location>
        <begin position="28"/>
        <end position="251"/>
    </location>
</feature>
<evidence type="ECO:0000256" key="1">
    <source>
        <dbReference type="SAM" id="SignalP"/>
    </source>
</evidence>
<keyword evidence="3" id="KW-0645">Protease</keyword>
<dbReference type="InterPro" id="IPR039561">
    <property type="entry name" value="Peptidase_M15C"/>
</dbReference>
<proteinExistence type="predicted"/>
<feature type="domain" description="Peptidase M15C" evidence="2">
    <location>
        <begin position="162"/>
        <end position="246"/>
    </location>
</feature>
<reference evidence="4" key="1">
    <citation type="submission" date="2017-02" db="EMBL/GenBank/DDBJ databases">
        <authorList>
            <person name="Varghese N."/>
            <person name="Submissions S."/>
        </authorList>
    </citation>
    <scope>NUCLEOTIDE SEQUENCE [LARGE SCALE GENOMIC DNA]</scope>
    <source>
        <strain evidence="4">DSM 3072</strain>
    </source>
</reference>
<sequence length="251" mass="29154">MSFISIRKIWSSIFICLAFACMNITSASTLDDLVSINLDGGDIIDEQLLDFYGENSFFSISDIPDSVWKKMQGKSYHENPYIKRSDLSYIRVLHCDYDGKIRLGEMVCNKAIAEDLREIFFILYKNKYPIERILLADNYDADDDIQMGANNTNCFVFRYITGSNFLSYHARGLAVDLNPRTNPYCRVKKDGSFFVQPSTSKEYCDRSNNFVYKIDKEDLAYNLFISHGFTWGGEWKSLKDYCHFEKEINQL</sequence>
<evidence type="ECO:0000313" key="4">
    <source>
        <dbReference type="Proteomes" id="UP000242432"/>
    </source>
</evidence>
<evidence type="ECO:0000313" key="3">
    <source>
        <dbReference type="EMBL" id="SKA57381.1"/>
    </source>
</evidence>
<dbReference type="AlphaFoldDB" id="A0A1T4UYB1"/>
<evidence type="ECO:0000259" key="2">
    <source>
        <dbReference type="Pfam" id="PF13539"/>
    </source>
</evidence>
<dbReference type="InterPro" id="IPR009045">
    <property type="entry name" value="Zn_M74/Hedgehog-like"/>
</dbReference>
<keyword evidence="1" id="KW-0732">Signal</keyword>
<dbReference type="Gene3D" id="3.30.1380.10">
    <property type="match status" value="1"/>
</dbReference>
<keyword evidence="3" id="KW-0121">Carboxypeptidase</keyword>
<keyword evidence="3" id="KW-0378">Hydrolase</keyword>
<dbReference type="PROSITE" id="PS51257">
    <property type="entry name" value="PROKAR_LIPOPROTEIN"/>
    <property type="match status" value="1"/>
</dbReference>
<name>A0A1T4UYB1_9GAMM</name>
<dbReference type="GO" id="GO:0004180">
    <property type="term" value="F:carboxypeptidase activity"/>
    <property type="evidence" value="ECO:0007669"/>
    <property type="project" value="UniProtKB-KW"/>
</dbReference>
<dbReference type="SUPFAM" id="SSF55166">
    <property type="entry name" value="Hedgehog/DD-peptidase"/>
    <property type="match status" value="1"/>
</dbReference>
<dbReference type="Proteomes" id="UP000242432">
    <property type="component" value="Unassembled WGS sequence"/>
</dbReference>
<gene>
    <name evidence="3" type="ORF">SAMN02745213_00215</name>
</gene>
<organism evidence="3 4">
    <name type="scientific">Succinivibrio dextrinosolvens DSM 3072</name>
    <dbReference type="NCBI Taxonomy" id="1123324"/>
    <lineage>
        <taxon>Bacteria</taxon>
        <taxon>Pseudomonadati</taxon>
        <taxon>Pseudomonadota</taxon>
        <taxon>Gammaproteobacteria</taxon>
        <taxon>Aeromonadales</taxon>
        <taxon>Succinivibrionaceae</taxon>
        <taxon>Succinivibrio</taxon>
    </lineage>
</organism>
<dbReference type="RefSeq" id="WP_200804998.1">
    <property type="nucleotide sequence ID" value="NZ_FUXX01000002.1"/>
</dbReference>
<protein>
    <submittedName>
        <fullName evidence="3">D-alanyl-D-alanine carboxypeptidase</fullName>
    </submittedName>
</protein>
<keyword evidence="4" id="KW-1185">Reference proteome</keyword>
<accession>A0A1T4UYB1</accession>